<dbReference type="EC" id="6.3.2.2" evidence="5"/>
<keyword evidence="1 5" id="KW-0436">Ligase</keyword>
<accession>A0A852V2Y2</accession>
<feature type="region of interest" description="Disordered" evidence="6">
    <location>
        <begin position="401"/>
        <end position="423"/>
    </location>
</feature>
<dbReference type="NCBIfam" id="NF010041">
    <property type="entry name" value="PRK13517.1-1"/>
    <property type="match status" value="1"/>
</dbReference>
<evidence type="ECO:0000313" key="8">
    <source>
        <dbReference type="Proteomes" id="UP000576393"/>
    </source>
</evidence>
<organism evidence="7 8">
    <name type="scientific">Streptosporangium sandarakinum</name>
    <dbReference type="NCBI Taxonomy" id="1260955"/>
    <lineage>
        <taxon>Bacteria</taxon>
        <taxon>Bacillati</taxon>
        <taxon>Actinomycetota</taxon>
        <taxon>Actinomycetes</taxon>
        <taxon>Streptosporangiales</taxon>
        <taxon>Streptosporangiaceae</taxon>
        <taxon>Streptosporangium</taxon>
    </lineage>
</organism>
<dbReference type="Pfam" id="PF04107">
    <property type="entry name" value="GCS2"/>
    <property type="match status" value="1"/>
</dbReference>
<dbReference type="InterPro" id="IPR006336">
    <property type="entry name" value="GCS2"/>
</dbReference>
<evidence type="ECO:0000256" key="4">
    <source>
        <dbReference type="ARBA" id="ARBA00048819"/>
    </source>
</evidence>
<gene>
    <name evidence="7" type="ORF">HDA43_002374</name>
</gene>
<keyword evidence="3 5" id="KW-0067">ATP-binding</keyword>
<dbReference type="SUPFAM" id="SSF55931">
    <property type="entry name" value="Glutamine synthetase/guanido kinase"/>
    <property type="match status" value="1"/>
</dbReference>
<dbReference type="NCBIfam" id="TIGR02050">
    <property type="entry name" value="gshA_cyan_rel"/>
    <property type="match status" value="1"/>
</dbReference>
<keyword evidence="2 5" id="KW-0547">Nucleotide-binding</keyword>
<comment type="function">
    <text evidence="5">ATP-dependent carboxylate-amine ligase which exhibits weak glutamate--cysteine ligase activity.</text>
</comment>
<reference evidence="7 8" key="1">
    <citation type="submission" date="2020-07" db="EMBL/GenBank/DDBJ databases">
        <title>Sequencing the genomes of 1000 actinobacteria strains.</title>
        <authorList>
            <person name="Klenk H.-P."/>
        </authorList>
    </citation>
    <scope>NUCLEOTIDE SEQUENCE [LARGE SCALE GENOMIC DNA]</scope>
    <source>
        <strain evidence="7 8">DSM 45763</strain>
    </source>
</reference>
<proteinExistence type="inferred from homology"/>
<dbReference type="InterPro" id="IPR050141">
    <property type="entry name" value="GCL_type2/YbdK_subfam"/>
</dbReference>
<dbReference type="Proteomes" id="UP000576393">
    <property type="component" value="Unassembled WGS sequence"/>
</dbReference>
<dbReference type="PANTHER" id="PTHR36510">
    <property type="entry name" value="GLUTAMATE--CYSTEINE LIGASE 2-RELATED"/>
    <property type="match status" value="1"/>
</dbReference>
<dbReference type="InterPro" id="IPR014746">
    <property type="entry name" value="Gln_synth/guanido_kin_cat_dom"/>
</dbReference>
<dbReference type="GO" id="GO:0005524">
    <property type="term" value="F:ATP binding"/>
    <property type="evidence" value="ECO:0007669"/>
    <property type="project" value="UniProtKB-KW"/>
</dbReference>
<dbReference type="HAMAP" id="MF_01609">
    <property type="entry name" value="Glu_cys_ligase_2"/>
    <property type="match status" value="1"/>
</dbReference>
<evidence type="ECO:0000313" key="7">
    <source>
        <dbReference type="EMBL" id="NYF40215.1"/>
    </source>
</evidence>
<protein>
    <recommendedName>
        <fullName evidence="5">Putative glutamate--cysteine ligase 2</fullName>
        <ecNumber evidence="5">6.3.2.2</ecNumber>
    </recommendedName>
    <alternativeName>
        <fullName evidence="5">Gamma-glutamylcysteine synthetase 2</fullName>
        <shortName evidence="5">GCS 2</shortName>
        <shortName evidence="5">Gamma-GCS 2</shortName>
    </alternativeName>
</protein>
<comment type="catalytic activity">
    <reaction evidence="4 5">
        <text>L-cysteine + L-glutamate + ATP = gamma-L-glutamyl-L-cysteine + ADP + phosphate + H(+)</text>
        <dbReference type="Rhea" id="RHEA:13285"/>
        <dbReference type="ChEBI" id="CHEBI:15378"/>
        <dbReference type="ChEBI" id="CHEBI:29985"/>
        <dbReference type="ChEBI" id="CHEBI:30616"/>
        <dbReference type="ChEBI" id="CHEBI:35235"/>
        <dbReference type="ChEBI" id="CHEBI:43474"/>
        <dbReference type="ChEBI" id="CHEBI:58173"/>
        <dbReference type="ChEBI" id="CHEBI:456216"/>
        <dbReference type="EC" id="6.3.2.2"/>
    </reaction>
</comment>
<evidence type="ECO:0000256" key="6">
    <source>
        <dbReference type="SAM" id="MobiDB-lite"/>
    </source>
</evidence>
<dbReference type="AlphaFoldDB" id="A0A852V2Y2"/>
<comment type="caution">
    <text evidence="7">The sequence shown here is derived from an EMBL/GenBank/DDBJ whole genome shotgun (WGS) entry which is preliminary data.</text>
</comment>
<name>A0A852V2Y2_9ACTN</name>
<dbReference type="PANTHER" id="PTHR36510:SF1">
    <property type="entry name" value="GLUTAMATE--CYSTEINE LIGASE 2-RELATED"/>
    <property type="match status" value="1"/>
</dbReference>
<dbReference type="GO" id="GO:0042398">
    <property type="term" value="P:modified amino acid biosynthetic process"/>
    <property type="evidence" value="ECO:0007669"/>
    <property type="project" value="InterPro"/>
</dbReference>
<sequence>MPDRHDPPQEAPSKAAREPGTPTATVPRKVAVSELTLGMEEELLLVDPRTGLALPLAAEVLGHVTGPARGRIVPELTRMQIEINSGVHTGLRDLADDLLRLRGAAAEAATVSGAAPAACGTCLAGDGGMPPLTDSSRYHRIHGHYRALLRGQVVCGCHVHVGVPDREEAVQVMNHVRPWLPTLLALSGNSPVCDGADTGYASWRAMLWSRWPSVGPPPVFESAAHYDALVETLRAGGTILDHGMVHWLIRPSHHLPTLEFRTADTCATVEEATVLAGLIRGLVAVLLADVRRGVPPRPVDQTLLLAAYWRAARDGIEGDGVELPSGRRVPAWVTAGRLLDRARPGLEESGDLGLVTAGLERIRRLGSGAARQRAAYHRRRRVADVAELVVRQTLAVPGFLAGRPPRPRLAADHPSASPGTLRP</sequence>
<dbReference type="Gene3D" id="3.30.590.20">
    <property type="match status" value="1"/>
</dbReference>
<feature type="region of interest" description="Disordered" evidence="6">
    <location>
        <begin position="1"/>
        <end position="25"/>
    </location>
</feature>
<evidence type="ECO:0000256" key="2">
    <source>
        <dbReference type="ARBA" id="ARBA00022741"/>
    </source>
</evidence>
<comment type="similarity">
    <text evidence="5">Belongs to the glutamate--cysteine ligase type 2 family. YbdK subfamily.</text>
</comment>
<evidence type="ECO:0000256" key="1">
    <source>
        <dbReference type="ARBA" id="ARBA00022598"/>
    </source>
</evidence>
<keyword evidence="8" id="KW-1185">Reference proteome</keyword>
<dbReference type="EMBL" id="JACCCO010000001">
    <property type="protein sequence ID" value="NYF40215.1"/>
    <property type="molecule type" value="Genomic_DNA"/>
</dbReference>
<evidence type="ECO:0000256" key="3">
    <source>
        <dbReference type="ARBA" id="ARBA00022840"/>
    </source>
</evidence>
<evidence type="ECO:0000256" key="5">
    <source>
        <dbReference type="HAMAP-Rule" id="MF_01609"/>
    </source>
</evidence>
<dbReference type="InterPro" id="IPR011793">
    <property type="entry name" value="YbdK"/>
</dbReference>
<dbReference type="RefSeq" id="WP_179819753.1">
    <property type="nucleotide sequence ID" value="NZ_JACCCO010000001.1"/>
</dbReference>
<dbReference type="GO" id="GO:0004357">
    <property type="term" value="F:glutamate-cysteine ligase activity"/>
    <property type="evidence" value="ECO:0007669"/>
    <property type="project" value="UniProtKB-EC"/>
</dbReference>